<evidence type="ECO:0000259" key="9">
    <source>
        <dbReference type="PROSITE" id="PS50897"/>
    </source>
</evidence>
<evidence type="ECO:0000256" key="1">
    <source>
        <dbReference type="ARBA" id="ARBA00002343"/>
    </source>
</evidence>
<comment type="function">
    <text evidence="1">Involved in the proteasome-dependent degradation of fructose-1,6-bisphosphatase.</text>
</comment>
<dbReference type="InterPro" id="IPR006595">
    <property type="entry name" value="CTLH_C"/>
</dbReference>
<dbReference type="InterPro" id="IPR006594">
    <property type="entry name" value="LisH"/>
</dbReference>
<sequence length="401" mass="45810">MTAELTTTKLNAESHLLLDQPLLRLPHELARKNFKTVQKHVERENKDVLSALKSTANASLAGQDAPKTVASLENMIHRLQGLKRKMETLHGEEKALHQASRKRIQHLQDLYEIPSLADVKYDEWSRVRLNRLLVDYLLRCGYGESAKALAREKGIEELVDLEVFMQCHRVEQSLRRRSTQECLAWCAEHRPMMKKLDNRLEFELRLQQYIELRRNRQLVEARQHAQKYLTQHAGTYLEEVNRAAGLLAYPPDTHVREYSKLYSDSRWDDLAKLFVTTHHELFSLPPRPLLHIALSAGLSALKTPSCHSKHASSTANASSTTTSVCPICSTELNDLARNLPYAHHTKSYVENDPVVLPNGRVYGRDRLLEMSEKVGLDAGQVKDPTTSIIYPASEIRKVYIS</sequence>
<dbReference type="GO" id="GO:0008270">
    <property type="term" value="F:zinc ion binding"/>
    <property type="evidence" value="ECO:0007669"/>
    <property type="project" value="UniProtKB-KW"/>
</dbReference>
<evidence type="ECO:0000256" key="3">
    <source>
        <dbReference type="ARBA" id="ARBA00010615"/>
    </source>
</evidence>
<dbReference type="InterPro" id="IPR024964">
    <property type="entry name" value="CTLH/CRA"/>
</dbReference>
<feature type="domain" description="CTLH" evidence="9">
    <location>
        <begin position="163"/>
        <end position="220"/>
    </location>
</feature>
<comment type="caution">
    <text evidence="11">The sequence shown here is derived from an EMBL/GenBank/DDBJ whole genome shotgun (WGS) entry which is preliminary data.</text>
</comment>
<dbReference type="EMBL" id="CAJPDT010000001">
    <property type="protein sequence ID" value="CAF9904903.1"/>
    <property type="molecule type" value="Genomic_DNA"/>
</dbReference>
<gene>
    <name evidence="11" type="primary">FYV10</name>
    <name evidence="11" type="ORF">IMSHALPRED_000208</name>
</gene>
<dbReference type="GO" id="GO:0043161">
    <property type="term" value="P:proteasome-mediated ubiquitin-dependent protein catabolic process"/>
    <property type="evidence" value="ECO:0007669"/>
    <property type="project" value="InterPro"/>
</dbReference>
<evidence type="ECO:0000313" key="11">
    <source>
        <dbReference type="EMBL" id="CAF9904903.1"/>
    </source>
</evidence>
<dbReference type="AlphaFoldDB" id="A0A8H3EHY7"/>
<evidence type="ECO:0000256" key="6">
    <source>
        <dbReference type="ARBA" id="ARBA00022771"/>
    </source>
</evidence>
<dbReference type="Proteomes" id="UP000664534">
    <property type="component" value="Unassembled WGS sequence"/>
</dbReference>
<evidence type="ECO:0000256" key="2">
    <source>
        <dbReference type="ARBA" id="ARBA00004496"/>
    </source>
</evidence>
<dbReference type="GO" id="GO:0034657">
    <property type="term" value="C:GID complex"/>
    <property type="evidence" value="ECO:0007669"/>
    <property type="project" value="TreeGrafter"/>
</dbReference>
<reference evidence="11" key="1">
    <citation type="submission" date="2021-03" db="EMBL/GenBank/DDBJ databases">
        <authorList>
            <person name="Tagirdzhanova G."/>
        </authorList>
    </citation>
    <scope>NUCLEOTIDE SEQUENCE</scope>
</reference>
<name>A0A8H3EHY7_9LECA</name>
<dbReference type="SMART" id="SM00667">
    <property type="entry name" value="LisH"/>
    <property type="match status" value="1"/>
</dbReference>
<keyword evidence="12" id="KW-1185">Reference proteome</keyword>
<dbReference type="PANTHER" id="PTHR12170">
    <property type="entry name" value="MACROPHAGE ERYTHROBLAST ATTACHER-RELATED"/>
    <property type="match status" value="1"/>
</dbReference>
<keyword evidence="4" id="KW-0963">Cytoplasm</keyword>
<evidence type="ECO:0000256" key="7">
    <source>
        <dbReference type="ARBA" id="ARBA00022833"/>
    </source>
</evidence>
<keyword evidence="6 8" id="KW-0863">Zinc-finger</keyword>
<evidence type="ECO:0000256" key="5">
    <source>
        <dbReference type="ARBA" id="ARBA00022723"/>
    </source>
</evidence>
<evidence type="ECO:0000259" key="10">
    <source>
        <dbReference type="PROSITE" id="PS51867"/>
    </source>
</evidence>
<dbReference type="Pfam" id="PF08513">
    <property type="entry name" value="LisH"/>
    <property type="match status" value="1"/>
</dbReference>
<dbReference type="SMART" id="SM00668">
    <property type="entry name" value="CTLH"/>
    <property type="match status" value="1"/>
</dbReference>
<comment type="subcellular location">
    <subcellularLocation>
        <location evidence="2">Cytoplasm</location>
    </subcellularLocation>
</comment>
<dbReference type="InterPro" id="IPR044063">
    <property type="entry name" value="ZF_RING_GID"/>
</dbReference>
<organism evidence="11 12">
    <name type="scientific">Imshaugia aleurites</name>
    <dbReference type="NCBI Taxonomy" id="172621"/>
    <lineage>
        <taxon>Eukaryota</taxon>
        <taxon>Fungi</taxon>
        <taxon>Dikarya</taxon>
        <taxon>Ascomycota</taxon>
        <taxon>Pezizomycotina</taxon>
        <taxon>Lecanoromycetes</taxon>
        <taxon>OSLEUM clade</taxon>
        <taxon>Lecanoromycetidae</taxon>
        <taxon>Lecanorales</taxon>
        <taxon>Lecanorineae</taxon>
        <taxon>Parmeliaceae</taxon>
        <taxon>Imshaugia</taxon>
    </lineage>
</organism>
<accession>A0A8H3EHY7</accession>
<protein>
    <submittedName>
        <fullName evidence="11">GID complex subunit containing RING finger motif</fullName>
    </submittedName>
</protein>
<dbReference type="GO" id="GO:0005634">
    <property type="term" value="C:nucleus"/>
    <property type="evidence" value="ECO:0007669"/>
    <property type="project" value="TreeGrafter"/>
</dbReference>
<feature type="domain" description="RING-Gid-type" evidence="10">
    <location>
        <begin position="325"/>
        <end position="386"/>
    </location>
</feature>
<dbReference type="GO" id="GO:0005737">
    <property type="term" value="C:cytoplasm"/>
    <property type="evidence" value="ECO:0007669"/>
    <property type="project" value="UniProtKB-SubCell"/>
</dbReference>
<dbReference type="InterPro" id="IPR013144">
    <property type="entry name" value="CRA_dom"/>
</dbReference>
<dbReference type="SMART" id="SM00757">
    <property type="entry name" value="CRA"/>
    <property type="match status" value="1"/>
</dbReference>
<evidence type="ECO:0000256" key="4">
    <source>
        <dbReference type="ARBA" id="ARBA00022490"/>
    </source>
</evidence>
<dbReference type="GO" id="GO:0061630">
    <property type="term" value="F:ubiquitin protein ligase activity"/>
    <property type="evidence" value="ECO:0007669"/>
    <property type="project" value="InterPro"/>
</dbReference>
<dbReference type="PROSITE" id="PS50896">
    <property type="entry name" value="LISH"/>
    <property type="match status" value="1"/>
</dbReference>
<keyword evidence="5" id="KW-0479">Metal-binding</keyword>
<comment type="similarity">
    <text evidence="3">Belongs to the FYV10 family.</text>
</comment>
<keyword evidence="7" id="KW-0862">Zinc</keyword>
<dbReference type="OrthoDB" id="1933455at2759"/>
<dbReference type="PROSITE" id="PS50897">
    <property type="entry name" value="CTLH"/>
    <property type="match status" value="1"/>
</dbReference>
<dbReference type="PANTHER" id="PTHR12170:SF2">
    <property type="entry name" value="E3 UBIQUITIN-PROTEIN TRANSFERASE MAEA"/>
    <property type="match status" value="1"/>
</dbReference>
<proteinExistence type="inferred from homology"/>
<dbReference type="Pfam" id="PF10607">
    <property type="entry name" value="CTLH"/>
    <property type="match status" value="1"/>
</dbReference>
<feature type="zinc finger region" description="RING-Gid-type" evidence="8">
    <location>
        <begin position="325"/>
        <end position="386"/>
    </location>
</feature>
<dbReference type="PROSITE" id="PS51867">
    <property type="entry name" value="ZF_RING_GID"/>
    <property type="match status" value="1"/>
</dbReference>
<evidence type="ECO:0000313" key="12">
    <source>
        <dbReference type="Proteomes" id="UP000664534"/>
    </source>
</evidence>
<evidence type="ECO:0000256" key="8">
    <source>
        <dbReference type="PROSITE-ProRule" id="PRU01215"/>
    </source>
</evidence>
<dbReference type="InterPro" id="IPR045098">
    <property type="entry name" value="Fyv10_fam"/>
</dbReference>